<dbReference type="InterPro" id="IPR011008">
    <property type="entry name" value="Dimeric_a/b-barrel"/>
</dbReference>
<evidence type="ECO:0000259" key="4">
    <source>
        <dbReference type="Pfam" id="PF01037"/>
    </source>
</evidence>
<protein>
    <submittedName>
        <fullName evidence="5">Lrp/AsnC family transcriptional regulator</fullName>
    </submittedName>
</protein>
<evidence type="ECO:0000313" key="6">
    <source>
        <dbReference type="Proteomes" id="UP001623384"/>
    </source>
</evidence>
<dbReference type="InterPro" id="IPR036390">
    <property type="entry name" value="WH_DNA-bd_sf"/>
</dbReference>
<dbReference type="PANTHER" id="PTHR30154:SF34">
    <property type="entry name" value="TRANSCRIPTIONAL REGULATOR AZLB"/>
    <property type="match status" value="1"/>
</dbReference>
<dbReference type="SUPFAM" id="SSF54909">
    <property type="entry name" value="Dimeric alpha+beta barrel"/>
    <property type="match status" value="1"/>
</dbReference>
<keyword evidence="3" id="KW-0804">Transcription</keyword>
<keyword evidence="1" id="KW-0805">Transcription regulation</keyword>
<dbReference type="PRINTS" id="PR00033">
    <property type="entry name" value="HTHASNC"/>
</dbReference>
<keyword evidence="6" id="KW-1185">Reference proteome</keyword>
<organism evidence="5 6">
    <name type="scientific">Pseudarthrobacter quantipunctorum</name>
    <dbReference type="NCBI Taxonomy" id="3128980"/>
    <lineage>
        <taxon>Bacteria</taxon>
        <taxon>Bacillati</taxon>
        <taxon>Actinomycetota</taxon>
        <taxon>Actinomycetes</taxon>
        <taxon>Micrococcales</taxon>
        <taxon>Micrococcaceae</taxon>
        <taxon>Pseudarthrobacter</taxon>
    </lineage>
</organism>
<gene>
    <name evidence="5" type="ORF">WHH00_01280</name>
</gene>
<dbReference type="EMBL" id="CP148033">
    <property type="protein sequence ID" value="WXK93456.1"/>
    <property type="molecule type" value="Genomic_DNA"/>
</dbReference>
<dbReference type="Proteomes" id="UP001623384">
    <property type="component" value="Chromosome"/>
</dbReference>
<accession>A0ABZ2R5R3</accession>
<dbReference type="SUPFAM" id="SSF46785">
    <property type="entry name" value="Winged helix' DNA-binding domain"/>
    <property type="match status" value="1"/>
</dbReference>
<evidence type="ECO:0000256" key="2">
    <source>
        <dbReference type="ARBA" id="ARBA00023125"/>
    </source>
</evidence>
<keyword evidence="2" id="KW-0238">DNA-binding</keyword>
<evidence type="ECO:0000256" key="1">
    <source>
        <dbReference type="ARBA" id="ARBA00023015"/>
    </source>
</evidence>
<proteinExistence type="predicted"/>
<sequence>MLSMHLLDSLDADILLALDRDPQATVLSLSRSLGVARNTVHARLRRLLSDGSLAPFSQRVRTGALGLPLIAFISISISQSSSDEAMAALRTIPEIIEMHATTGDADLLAKVAAKDPADLHRVTRSMLAIPGVVRTSTAMSLVEVMPARTLPLLQAAAGKTRGDARVN</sequence>
<dbReference type="PANTHER" id="PTHR30154">
    <property type="entry name" value="LEUCINE-RESPONSIVE REGULATORY PROTEIN"/>
    <property type="match status" value="1"/>
</dbReference>
<dbReference type="SMART" id="SM00344">
    <property type="entry name" value="HTH_ASNC"/>
    <property type="match status" value="1"/>
</dbReference>
<feature type="domain" description="Transcription regulator AsnC/Lrp ligand binding" evidence="4">
    <location>
        <begin position="73"/>
        <end position="141"/>
    </location>
</feature>
<dbReference type="Pfam" id="PF13412">
    <property type="entry name" value="HTH_24"/>
    <property type="match status" value="1"/>
</dbReference>
<dbReference type="InterPro" id="IPR000485">
    <property type="entry name" value="AsnC-type_HTH_dom"/>
</dbReference>
<dbReference type="InterPro" id="IPR036388">
    <property type="entry name" value="WH-like_DNA-bd_sf"/>
</dbReference>
<dbReference type="Pfam" id="PF01037">
    <property type="entry name" value="AsnC_trans_reg"/>
    <property type="match status" value="1"/>
</dbReference>
<dbReference type="InterPro" id="IPR019887">
    <property type="entry name" value="Tscrpt_reg_AsnC/Lrp_C"/>
</dbReference>
<evidence type="ECO:0000256" key="3">
    <source>
        <dbReference type="ARBA" id="ARBA00023163"/>
    </source>
</evidence>
<dbReference type="Gene3D" id="1.10.10.10">
    <property type="entry name" value="Winged helix-like DNA-binding domain superfamily/Winged helix DNA-binding domain"/>
    <property type="match status" value="1"/>
</dbReference>
<dbReference type="RefSeq" id="WP_406635826.1">
    <property type="nucleotide sequence ID" value="NZ_CP148033.1"/>
</dbReference>
<dbReference type="InterPro" id="IPR019888">
    <property type="entry name" value="Tscrpt_reg_AsnC-like"/>
</dbReference>
<reference evidence="5 6" key="1">
    <citation type="submission" date="2024-03" db="EMBL/GenBank/DDBJ databases">
        <title>Rhodococcus navarretei sp. nov. and Pseudarthrobacter quantumdoti sp. nov., two new species with the ability to biosynthesize Quantum Dots isolated from soil samples at Union Glacier, Antarctica.</title>
        <authorList>
            <person name="Vargas M."/>
        </authorList>
    </citation>
    <scope>NUCLEOTIDE SEQUENCE [LARGE SCALE GENOMIC DNA]</scope>
    <source>
        <strain evidence="5 6">RC-2-3</strain>
    </source>
</reference>
<name>A0ABZ2R5R3_9MICC</name>
<evidence type="ECO:0000313" key="5">
    <source>
        <dbReference type="EMBL" id="WXK93456.1"/>
    </source>
</evidence>
<dbReference type="Gene3D" id="3.30.70.920">
    <property type="match status" value="1"/>
</dbReference>